<dbReference type="InParanoid" id="A0A251S2K4"/>
<proteinExistence type="predicted"/>
<name>A0A251S2K4_HELAN</name>
<protein>
    <submittedName>
        <fullName evidence="2">Uncharacterized protein</fullName>
    </submittedName>
</protein>
<reference evidence="2" key="2">
    <citation type="submission" date="2017-02" db="EMBL/GenBank/DDBJ databases">
        <title>Sunflower complete genome.</title>
        <authorList>
            <person name="Langlade N."/>
            <person name="Munos S."/>
        </authorList>
    </citation>
    <scope>NUCLEOTIDE SEQUENCE [LARGE SCALE GENOMIC DNA]</scope>
    <source>
        <tissue evidence="2">Leaves</tissue>
    </source>
</reference>
<dbReference type="AlphaFoldDB" id="A0A251S2K4"/>
<reference evidence="1 3" key="1">
    <citation type="journal article" date="2017" name="Nature">
        <title>The sunflower genome provides insights into oil metabolism, flowering and Asterid evolution.</title>
        <authorList>
            <person name="Badouin H."/>
            <person name="Gouzy J."/>
            <person name="Grassa C.J."/>
            <person name="Murat F."/>
            <person name="Staton S.E."/>
            <person name="Cottret L."/>
            <person name="Lelandais-Briere C."/>
            <person name="Owens G.L."/>
            <person name="Carrere S."/>
            <person name="Mayjonade B."/>
            <person name="Legrand L."/>
            <person name="Gill N."/>
            <person name="Kane N.C."/>
            <person name="Bowers J.E."/>
            <person name="Hubner S."/>
            <person name="Bellec A."/>
            <person name="Berard A."/>
            <person name="Berges H."/>
            <person name="Blanchet N."/>
            <person name="Boniface M.C."/>
            <person name="Brunel D."/>
            <person name="Catrice O."/>
            <person name="Chaidir N."/>
            <person name="Claudel C."/>
            <person name="Donnadieu C."/>
            <person name="Faraut T."/>
            <person name="Fievet G."/>
            <person name="Helmstetter N."/>
            <person name="King M."/>
            <person name="Knapp S.J."/>
            <person name="Lai Z."/>
            <person name="Le Paslier M.C."/>
            <person name="Lippi Y."/>
            <person name="Lorenzon L."/>
            <person name="Mandel J.R."/>
            <person name="Marage G."/>
            <person name="Marchand G."/>
            <person name="Marquand E."/>
            <person name="Bret-Mestries E."/>
            <person name="Morien E."/>
            <person name="Nambeesan S."/>
            <person name="Nguyen T."/>
            <person name="Pegot-Espagnet P."/>
            <person name="Pouilly N."/>
            <person name="Raftis F."/>
            <person name="Sallet E."/>
            <person name="Schiex T."/>
            <person name="Thomas J."/>
            <person name="Vandecasteele C."/>
            <person name="Vares D."/>
            <person name="Vear F."/>
            <person name="Vautrin S."/>
            <person name="Crespi M."/>
            <person name="Mangin B."/>
            <person name="Burke J.M."/>
            <person name="Salse J."/>
            <person name="Munos S."/>
            <person name="Vincourt P."/>
            <person name="Rieseberg L.H."/>
            <person name="Langlade N.B."/>
        </authorList>
    </citation>
    <scope>NUCLEOTIDE SEQUENCE [LARGE SCALE GENOMIC DNA]</scope>
    <source>
        <strain evidence="3">cv. SF193</strain>
        <tissue evidence="1">Leaves</tissue>
    </source>
</reference>
<dbReference type="EMBL" id="CM007905">
    <property type="protein sequence ID" value="OTF92844.1"/>
    <property type="molecule type" value="Genomic_DNA"/>
</dbReference>
<keyword evidence="3" id="KW-1185">Reference proteome</keyword>
<gene>
    <name evidence="2" type="ORF">HannXRQ_Chr16g0526401</name>
    <name evidence="1" type="ORF">HanXRQr2_Chr16g0769671</name>
</gene>
<reference evidence="1" key="3">
    <citation type="submission" date="2020-06" db="EMBL/GenBank/DDBJ databases">
        <title>Helianthus annuus Genome sequencing and assembly Release 2.</title>
        <authorList>
            <person name="Gouzy J."/>
            <person name="Langlade N."/>
            <person name="Munos S."/>
        </authorList>
    </citation>
    <scope>NUCLEOTIDE SEQUENCE</scope>
    <source>
        <tissue evidence="1">Leaves</tissue>
    </source>
</reference>
<dbReference type="Gramene" id="mRNA:HanXRQr2_Chr16g0769671">
    <property type="protein sequence ID" value="CDS:HanXRQr2_Chr16g0769671.1"/>
    <property type="gene ID" value="HanXRQr2_Chr16g0769671"/>
</dbReference>
<evidence type="ECO:0000313" key="2">
    <source>
        <dbReference type="EMBL" id="OTF92844.1"/>
    </source>
</evidence>
<evidence type="ECO:0000313" key="1">
    <source>
        <dbReference type="EMBL" id="KAF5761831.1"/>
    </source>
</evidence>
<dbReference type="EMBL" id="MNCJ02000331">
    <property type="protein sequence ID" value="KAF5761831.1"/>
    <property type="molecule type" value="Genomic_DNA"/>
</dbReference>
<organism evidence="2 3">
    <name type="scientific">Helianthus annuus</name>
    <name type="common">Common sunflower</name>
    <dbReference type="NCBI Taxonomy" id="4232"/>
    <lineage>
        <taxon>Eukaryota</taxon>
        <taxon>Viridiplantae</taxon>
        <taxon>Streptophyta</taxon>
        <taxon>Embryophyta</taxon>
        <taxon>Tracheophyta</taxon>
        <taxon>Spermatophyta</taxon>
        <taxon>Magnoliopsida</taxon>
        <taxon>eudicotyledons</taxon>
        <taxon>Gunneridae</taxon>
        <taxon>Pentapetalae</taxon>
        <taxon>asterids</taxon>
        <taxon>campanulids</taxon>
        <taxon>Asterales</taxon>
        <taxon>Asteraceae</taxon>
        <taxon>Asteroideae</taxon>
        <taxon>Heliantheae alliance</taxon>
        <taxon>Heliantheae</taxon>
        <taxon>Helianthus</taxon>
    </lineage>
</organism>
<evidence type="ECO:0000313" key="3">
    <source>
        <dbReference type="Proteomes" id="UP000215914"/>
    </source>
</evidence>
<sequence length="90" mass="10064">MNCSGKHLLVYTYTPHNRKSAMAASGGAKTLTSSSSSAESVSQFWSTLPLRSSSQFLQGQIVRSLFSFQKELSILQVFYSFIVFLCSRWI</sequence>
<dbReference type="Proteomes" id="UP000215914">
    <property type="component" value="Chromosome 16"/>
</dbReference>
<accession>A0A251S2K4</accession>